<sequence length="112" mass="13575">MAPWWAPPFQYFNVFIFYFKKFIQHITPPLPINLRRYATHDHGNDGKLRLLFRENDTSLFFEVEGDQKLQLHFHFASITKQGLNEEQRNCKATIFLLLFFNNRIRKRTLEKN</sequence>
<evidence type="ECO:0000313" key="2">
    <source>
        <dbReference type="Proteomes" id="UP001291623"/>
    </source>
</evidence>
<protein>
    <submittedName>
        <fullName evidence="1">Uncharacterized protein</fullName>
    </submittedName>
</protein>
<proteinExistence type="predicted"/>
<gene>
    <name evidence="1" type="ORF">RND71_007565</name>
</gene>
<organism evidence="1 2">
    <name type="scientific">Anisodus tanguticus</name>
    <dbReference type="NCBI Taxonomy" id="243964"/>
    <lineage>
        <taxon>Eukaryota</taxon>
        <taxon>Viridiplantae</taxon>
        <taxon>Streptophyta</taxon>
        <taxon>Embryophyta</taxon>
        <taxon>Tracheophyta</taxon>
        <taxon>Spermatophyta</taxon>
        <taxon>Magnoliopsida</taxon>
        <taxon>eudicotyledons</taxon>
        <taxon>Gunneridae</taxon>
        <taxon>Pentapetalae</taxon>
        <taxon>asterids</taxon>
        <taxon>lamiids</taxon>
        <taxon>Solanales</taxon>
        <taxon>Solanaceae</taxon>
        <taxon>Solanoideae</taxon>
        <taxon>Hyoscyameae</taxon>
        <taxon>Anisodus</taxon>
    </lineage>
</organism>
<dbReference type="EMBL" id="JAVYJV010000004">
    <property type="protein sequence ID" value="KAK4372181.1"/>
    <property type="molecule type" value="Genomic_DNA"/>
</dbReference>
<keyword evidence="2" id="KW-1185">Reference proteome</keyword>
<comment type="caution">
    <text evidence="1">The sequence shown here is derived from an EMBL/GenBank/DDBJ whole genome shotgun (WGS) entry which is preliminary data.</text>
</comment>
<reference evidence="1" key="1">
    <citation type="submission" date="2023-12" db="EMBL/GenBank/DDBJ databases">
        <title>Genome assembly of Anisodus tanguticus.</title>
        <authorList>
            <person name="Wang Y.-J."/>
        </authorList>
    </citation>
    <scope>NUCLEOTIDE SEQUENCE</scope>
    <source>
        <strain evidence="1">KB-2021</strain>
        <tissue evidence="1">Leaf</tissue>
    </source>
</reference>
<accession>A0AAE1SM70</accession>
<dbReference type="AlphaFoldDB" id="A0AAE1SM70"/>
<dbReference type="Proteomes" id="UP001291623">
    <property type="component" value="Unassembled WGS sequence"/>
</dbReference>
<evidence type="ECO:0000313" key="1">
    <source>
        <dbReference type="EMBL" id="KAK4372181.1"/>
    </source>
</evidence>
<name>A0AAE1SM70_9SOLA</name>